<feature type="transmembrane region" description="Helical" evidence="2">
    <location>
        <begin position="35"/>
        <end position="56"/>
    </location>
</feature>
<evidence type="ECO:0000256" key="2">
    <source>
        <dbReference type="SAM" id="Phobius"/>
    </source>
</evidence>
<accession>A0ABR8WZ25</accession>
<keyword evidence="2" id="KW-0812">Transmembrane</keyword>
<evidence type="ECO:0000256" key="1">
    <source>
        <dbReference type="SAM" id="MobiDB-lite"/>
    </source>
</evidence>
<gene>
    <name evidence="3" type="ORF">H9622_01885</name>
</gene>
<dbReference type="Proteomes" id="UP000602532">
    <property type="component" value="Unassembled WGS sequence"/>
</dbReference>
<sequence length="109" mass="11660">MDVPLMAGTIATVVFAISNLPMLRKALRTRDVSSYSLPSIVMINAANAVYSLYVVTLPFGPVWGLHTFYVVSCAIMLVLCVRQRRAAASAPRADCDEGRLIGAGRGSDA</sequence>
<organism evidence="3 4">
    <name type="scientific">Microbacterium gallinarum</name>
    <dbReference type="NCBI Taxonomy" id="2762209"/>
    <lineage>
        <taxon>Bacteria</taxon>
        <taxon>Bacillati</taxon>
        <taxon>Actinomycetota</taxon>
        <taxon>Actinomycetes</taxon>
        <taxon>Micrococcales</taxon>
        <taxon>Microbacteriaceae</taxon>
        <taxon>Microbacterium</taxon>
    </lineage>
</organism>
<evidence type="ECO:0000313" key="3">
    <source>
        <dbReference type="EMBL" id="MBD8022340.1"/>
    </source>
</evidence>
<feature type="region of interest" description="Disordered" evidence="1">
    <location>
        <begin position="87"/>
        <end position="109"/>
    </location>
</feature>
<feature type="transmembrane region" description="Helical" evidence="2">
    <location>
        <begin position="62"/>
        <end position="81"/>
    </location>
</feature>
<comment type="caution">
    <text evidence="3">The sequence shown here is derived from an EMBL/GenBank/DDBJ whole genome shotgun (WGS) entry which is preliminary data.</text>
</comment>
<dbReference type="RefSeq" id="WP_191763714.1">
    <property type="nucleotide sequence ID" value="NZ_JACSPM010000001.1"/>
</dbReference>
<dbReference type="EMBL" id="JACSPM010000001">
    <property type="protein sequence ID" value="MBD8022340.1"/>
    <property type="molecule type" value="Genomic_DNA"/>
</dbReference>
<evidence type="ECO:0000313" key="4">
    <source>
        <dbReference type="Proteomes" id="UP000602532"/>
    </source>
</evidence>
<evidence type="ECO:0008006" key="5">
    <source>
        <dbReference type="Google" id="ProtNLM"/>
    </source>
</evidence>
<feature type="transmembrane region" description="Helical" evidence="2">
    <location>
        <begin position="6"/>
        <end position="23"/>
    </location>
</feature>
<reference evidence="3 4" key="1">
    <citation type="submission" date="2020-08" db="EMBL/GenBank/DDBJ databases">
        <title>A Genomic Blueprint of the Chicken Gut Microbiome.</title>
        <authorList>
            <person name="Gilroy R."/>
            <person name="Ravi A."/>
            <person name="Getino M."/>
            <person name="Pursley I."/>
            <person name="Horton D.L."/>
            <person name="Alikhan N.-F."/>
            <person name="Baker D."/>
            <person name="Gharbi K."/>
            <person name="Hall N."/>
            <person name="Watson M."/>
            <person name="Adriaenssens E.M."/>
            <person name="Foster-Nyarko E."/>
            <person name="Jarju S."/>
            <person name="Secka A."/>
            <person name="Antonio M."/>
            <person name="Oren A."/>
            <person name="Chaudhuri R."/>
            <person name="La Ragione R.M."/>
            <person name="Hildebrand F."/>
            <person name="Pallen M.J."/>
        </authorList>
    </citation>
    <scope>NUCLEOTIDE SEQUENCE [LARGE SCALE GENOMIC DNA]</scope>
    <source>
        <strain evidence="3 4">Sa1CUA4</strain>
    </source>
</reference>
<keyword evidence="4" id="KW-1185">Reference proteome</keyword>
<keyword evidence="2" id="KW-1133">Transmembrane helix</keyword>
<protein>
    <recommendedName>
        <fullName evidence="5">PQ-loop repeat-containing protein</fullName>
    </recommendedName>
</protein>
<keyword evidence="2" id="KW-0472">Membrane</keyword>
<name>A0ABR8WZ25_9MICO</name>
<proteinExistence type="predicted"/>
<dbReference type="Gene3D" id="1.20.1280.290">
    <property type="match status" value="1"/>
</dbReference>